<keyword evidence="32" id="KW-1185">Reference proteome</keyword>
<evidence type="ECO:0000256" key="6">
    <source>
        <dbReference type="ARBA" id="ARBA00022490"/>
    </source>
</evidence>
<feature type="compositionally biased region" description="Polar residues" evidence="24">
    <location>
        <begin position="1544"/>
        <end position="1559"/>
    </location>
</feature>
<evidence type="ECO:0000256" key="9">
    <source>
        <dbReference type="ARBA" id="ARBA00022679"/>
    </source>
</evidence>
<feature type="compositionally biased region" description="Basic and acidic residues" evidence="24">
    <location>
        <begin position="491"/>
        <end position="511"/>
    </location>
</feature>
<feature type="compositionally biased region" description="Basic and acidic residues" evidence="24">
    <location>
        <begin position="583"/>
        <end position="595"/>
    </location>
</feature>
<keyword evidence="9" id="KW-0808">Transferase</keyword>
<evidence type="ECO:0000256" key="24">
    <source>
        <dbReference type="SAM" id="MobiDB-lite"/>
    </source>
</evidence>
<dbReference type="InterPro" id="IPR000961">
    <property type="entry name" value="AGC-kinase_C"/>
</dbReference>
<proteinExistence type="inferred from homology"/>
<evidence type="ECO:0000256" key="3">
    <source>
        <dbReference type="ARBA" id="ARBA00004510"/>
    </source>
</evidence>
<keyword evidence="6" id="KW-0963">Cytoplasm</keyword>
<evidence type="ECO:0000256" key="23">
    <source>
        <dbReference type="SAM" id="Coils"/>
    </source>
</evidence>
<feature type="non-terminal residue" evidence="31">
    <location>
        <position position="1672"/>
    </location>
</feature>
<dbReference type="Gene3D" id="1.20.5.340">
    <property type="match status" value="1"/>
</dbReference>
<dbReference type="GO" id="GO:0042641">
    <property type="term" value="C:actomyosin"/>
    <property type="evidence" value="ECO:0007669"/>
    <property type="project" value="TreeGrafter"/>
</dbReference>
<feature type="region of interest" description="Disordered" evidence="24">
    <location>
        <begin position="491"/>
        <end position="512"/>
    </location>
</feature>
<evidence type="ECO:0000256" key="22">
    <source>
        <dbReference type="PROSITE-ProRule" id="PRU10141"/>
    </source>
</evidence>
<dbReference type="PROSITE" id="PS51285">
    <property type="entry name" value="AGC_KINASE_CTER"/>
    <property type="match status" value="1"/>
</dbReference>
<dbReference type="InterPro" id="IPR008271">
    <property type="entry name" value="Ser/Thr_kinase_AS"/>
</dbReference>
<dbReference type="InterPro" id="IPR011993">
    <property type="entry name" value="PH-like_dom_sf"/>
</dbReference>
<evidence type="ECO:0000256" key="12">
    <source>
        <dbReference type="ARBA" id="ARBA00022771"/>
    </source>
</evidence>
<keyword evidence="10" id="KW-0479">Metal-binding</keyword>
<comment type="subcellular location">
    <subcellularLocation>
        <location evidence="3">Cell projection</location>
        <location evidence="3">Lamellipodium</location>
    </subcellularLocation>
    <subcellularLocation>
        <location evidence="2">Cytoplasm</location>
    </subcellularLocation>
</comment>
<dbReference type="SMART" id="SM00285">
    <property type="entry name" value="PBD"/>
    <property type="match status" value="1"/>
</dbReference>
<name>A0A851RS66_CERFA</name>
<dbReference type="FunFam" id="2.30.29.30:FF:000032">
    <property type="entry name" value="Non-specific serine/threonine protein kinase"/>
    <property type="match status" value="1"/>
</dbReference>
<evidence type="ECO:0000256" key="20">
    <source>
        <dbReference type="ARBA" id="ARBA00073692"/>
    </source>
</evidence>
<dbReference type="SMART" id="SM00220">
    <property type="entry name" value="S_TKc"/>
    <property type="match status" value="1"/>
</dbReference>
<dbReference type="PROSITE" id="PS00479">
    <property type="entry name" value="ZF_DAG_PE_1"/>
    <property type="match status" value="1"/>
</dbReference>
<feature type="compositionally biased region" description="Basic and acidic residues" evidence="24">
    <location>
        <begin position="1622"/>
        <end position="1635"/>
    </location>
</feature>
<dbReference type="PROSITE" id="PS50003">
    <property type="entry name" value="PH_DOMAIN"/>
    <property type="match status" value="1"/>
</dbReference>
<dbReference type="PROSITE" id="PS00107">
    <property type="entry name" value="PROTEIN_KINASE_ATP"/>
    <property type="match status" value="1"/>
</dbReference>
<evidence type="ECO:0000256" key="13">
    <source>
        <dbReference type="ARBA" id="ARBA00022777"/>
    </source>
</evidence>
<dbReference type="FunFam" id="1.10.510.10:FF:000014">
    <property type="entry name" value="Non-specific serine/threonine protein kinase"/>
    <property type="match status" value="1"/>
</dbReference>
<evidence type="ECO:0000256" key="4">
    <source>
        <dbReference type="ARBA" id="ARBA00005719"/>
    </source>
</evidence>
<dbReference type="PROSITE" id="PS50011">
    <property type="entry name" value="PROTEIN_KINASE_DOM"/>
    <property type="match status" value="1"/>
</dbReference>
<keyword evidence="17" id="KW-0966">Cell projection</keyword>
<dbReference type="FunFam" id="1.20.5.340:FF:000010">
    <property type="entry name" value="Non-specific serine/threonine protein kinase"/>
    <property type="match status" value="1"/>
</dbReference>
<dbReference type="PROSITE" id="PS50219">
    <property type="entry name" value="CNH"/>
    <property type="match status" value="1"/>
</dbReference>
<dbReference type="SMART" id="SM00036">
    <property type="entry name" value="CNH"/>
    <property type="match status" value="1"/>
</dbReference>
<protein>
    <recommendedName>
        <fullName evidence="20">Serine/threonine-protein kinase MRCK alpha</fullName>
        <ecNumber evidence="5">2.7.11.1</ecNumber>
    </recommendedName>
    <alternativeName>
        <fullName evidence="21">CDC42-binding protein kinase alpha</fullName>
    </alternativeName>
</protein>
<dbReference type="Gene3D" id="3.30.200.20">
    <property type="entry name" value="Phosphorylase Kinase, domain 1"/>
    <property type="match status" value="1"/>
</dbReference>
<dbReference type="InterPro" id="IPR017892">
    <property type="entry name" value="Pkinase_C"/>
</dbReference>
<evidence type="ECO:0000256" key="16">
    <source>
        <dbReference type="ARBA" id="ARBA00023054"/>
    </source>
</evidence>
<dbReference type="Gene3D" id="2.30.29.30">
    <property type="entry name" value="Pleckstrin-homology domain (PH domain)/Phosphotyrosine-binding domain (PTB)"/>
    <property type="match status" value="1"/>
</dbReference>
<dbReference type="EMBL" id="WBNC01000120">
    <property type="protein sequence ID" value="NXC93491.1"/>
    <property type="molecule type" value="Genomic_DNA"/>
</dbReference>
<dbReference type="SMART" id="SM00233">
    <property type="entry name" value="PH"/>
    <property type="match status" value="1"/>
</dbReference>
<feature type="compositionally biased region" description="Low complexity" evidence="24">
    <location>
        <begin position="1636"/>
        <end position="1647"/>
    </location>
</feature>
<dbReference type="CDD" id="cd00132">
    <property type="entry name" value="CRIB"/>
    <property type="match status" value="1"/>
</dbReference>
<keyword evidence="14" id="KW-0862">Zinc</keyword>
<evidence type="ECO:0000256" key="18">
    <source>
        <dbReference type="ARBA" id="ARBA00047899"/>
    </source>
</evidence>
<feature type="domain" description="CNH" evidence="29">
    <location>
        <begin position="1167"/>
        <end position="1439"/>
    </location>
</feature>
<evidence type="ECO:0000256" key="5">
    <source>
        <dbReference type="ARBA" id="ARBA00012513"/>
    </source>
</evidence>
<feature type="domain" description="Protein kinase" evidence="26">
    <location>
        <begin position="18"/>
        <end position="284"/>
    </location>
</feature>
<evidence type="ECO:0000256" key="8">
    <source>
        <dbReference type="ARBA" id="ARBA00022553"/>
    </source>
</evidence>
<evidence type="ECO:0000259" key="28">
    <source>
        <dbReference type="PROSITE" id="PS50108"/>
    </source>
</evidence>
<dbReference type="GO" id="GO:0030027">
    <property type="term" value="C:lamellipodium"/>
    <property type="evidence" value="ECO:0007669"/>
    <property type="project" value="UniProtKB-SubCell"/>
</dbReference>
<evidence type="ECO:0000256" key="17">
    <source>
        <dbReference type="ARBA" id="ARBA00023273"/>
    </source>
</evidence>
<dbReference type="InterPro" id="IPR057529">
    <property type="entry name" value="MRCK/ROCK_PH"/>
</dbReference>
<feature type="region of interest" description="Disordered" evidence="24">
    <location>
        <begin position="444"/>
        <end position="466"/>
    </location>
</feature>
<dbReference type="SUPFAM" id="SSF57889">
    <property type="entry name" value="Cysteine-rich domain"/>
    <property type="match status" value="1"/>
</dbReference>
<gene>
    <name evidence="31" type="primary">Cdc42bpa</name>
    <name evidence="31" type="ORF">CERFAM_R08255</name>
</gene>
<dbReference type="InterPro" id="IPR000095">
    <property type="entry name" value="CRIB_dom"/>
</dbReference>
<dbReference type="InterPro" id="IPR014930">
    <property type="entry name" value="Myotonic_dystrophy_kinase_coil"/>
</dbReference>
<dbReference type="PANTHER" id="PTHR22988:SF31">
    <property type="entry name" value="SERINE_THREONINE-PROTEIN KINASE MRCK ALPHA"/>
    <property type="match status" value="1"/>
</dbReference>
<feature type="compositionally biased region" description="Polar residues" evidence="24">
    <location>
        <begin position="445"/>
        <end position="456"/>
    </location>
</feature>
<evidence type="ECO:0000313" key="31">
    <source>
        <dbReference type="EMBL" id="NXC93491.1"/>
    </source>
</evidence>
<comment type="catalytic activity">
    <reaction evidence="18">
        <text>L-threonyl-[protein] + ATP = O-phospho-L-threonyl-[protein] + ADP + H(+)</text>
        <dbReference type="Rhea" id="RHEA:46608"/>
        <dbReference type="Rhea" id="RHEA-COMP:11060"/>
        <dbReference type="Rhea" id="RHEA-COMP:11605"/>
        <dbReference type="ChEBI" id="CHEBI:15378"/>
        <dbReference type="ChEBI" id="CHEBI:30013"/>
        <dbReference type="ChEBI" id="CHEBI:30616"/>
        <dbReference type="ChEBI" id="CHEBI:61977"/>
        <dbReference type="ChEBI" id="CHEBI:456216"/>
        <dbReference type="EC" id="2.7.11.1"/>
    </reaction>
</comment>
<evidence type="ECO:0000259" key="25">
    <source>
        <dbReference type="PROSITE" id="PS50003"/>
    </source>
</evidence>
<accession>A0A851RS66</accession>
<dbReference type="GO" id="GO:0005737">
    <property type="term" value="C:cytoplasm"/>
    <property type="evidence" value="ECO:0007669"/>
    <property type="project" value="UniProtKB-SubCell"/>
</dbReference>
<keyword evidence="8" id="KW-0597">Phosphoprotein</keyword>
<dbReference type="FunFam" id="3.30.60.20:FF:000005">
    <property type="entry name" value="Non-specific serine/threonine protein kinase"/>
    <property type="match status" value="1"/>
</dbReference>
<evidence type="ECO:0000259" key="26">
    <source>
        <dbReference type="PROSITE" id="PS50011"/>
    </source>
</evidence>
<dbReference type="Pfam" id="PF00433">
    <property type="entry name" value="Pkinase_C"/>
    <property type="match status" value="1"/>
</dbReference>
<reference evidence="31" key="1">
    <citation type="submission" date="2019-09" db="EMBL/GenBank/DDBJ databases">
        <title>Bird 10,000 Genomes (B10K) Project - Family phase.</title>
        <authorList>
            <person name="Zhang G."/>
        </authorList>
    </citation>
    <scope>NUCLEOTIDE SEQUENCE</scope>
    <source>
        <strain evidence="31">OUT-0039</strain>
        <tissue evidence="31">Muscle</tissue>
    </source>
</reference>
<dbReference type="Gene3D" id="1.10.510.10">
    <property type="entry name" value="Transferase(Phosphotransferase) domain 1"/>
    <property type="match status" value="1"/>
</dbReference>
<feature type="coiled-coil region" evidence="23">
    <location>
        <begin position="855"/>
        <end position="882"/>
    </location>
</feature>
<dbReference type="PROSITE" id="PS00108">
    <property type="entry name" value="PROTEIN_KINASE_ST"/>
    <property type="match status" value="1"/>
</dbReference>
<evidence type="ECO:0000256" key="2">
    <source>
        <dbReference type="ARBA" id="ARBA00004496"/>
    </source>
</evidence>
<dbReference type="Proteomes" id="UP000611277">
    <property type="component" value="Unassembled WGS sequence"/>
</dbReference>
<dbReference type="InterPro" id="IPR017441">
    <property type="entry name" value="Protein_kinase_ATP_BS"/>
</dbReference>
<dbReference type="Gene3D" id="3.30.60.20">
    <property type="match status" value="1"/>
</dbReference>
<comment type="cofactor">
    <cofactor evidence="1">
        <name>Mg(2+)</name>
        <dbReference type="ChEBI" id="CHEBI:18420"/>
    </cofactor>
</comment>
<feature type="domain" description="Phorbol-ester/DAG-type" evidence="27">
    <location>
        <begin position="952"/>
        <end position="1002"/>
    </location>
</feature>
<keyword evidence="7" id="KW-0723">Serine/threonine-protein kinase</keyword>
<dbReference type="GO" id="GO:0004674">
    <property type="term" value="F:protein serine/threonine kinase activity"/>
    <property type="evidence" value="ECO:0007669"/>
    <property type="project" value="UniProtKB-KW"/>
</dbReference>
<dbReference type="InterPro" id="IPR046349">
    <property type="entry name" value="C1-like_sf"/>
</dbReference>
<comment type="caution">
    <text evidence="31">The sequence shown here is derived from an EMBL/GenBank/DDBJ whole genome shotgun (WGS) entry which is preliminary data.</text>
</comment>
<keyword evidence="15 22" id="KW-0067">ATP-binding</keyword>
<evidence type="ECO:0000256" key="19">
    <source>
        <dbReference type="ARBA" id="ARBA00048679"/>
    </source>
</evidence>
<dbReference type="CDD" id="cd01243">
    <property type="entry name" value="PH_MRCK"/>
    <property type="match status" value="1"/>
</dbReference>
<evidence type="ECO:0000256" key="21">
    <source>
        <dbReference type="ARBA" id="ARBA00076683"/>
    </source>
</evidence>
<evidence type="ECO:0000256" key="7">
    <source>
        <dbReference type="ARBA" id="ARBA00022527"/>
    </source>
</evidence>
<dbReference type="Pfam" id="PF00130">
    <property type="entry name" value="C1_1"/>
    <property type="match status" value="1"/>
</dbReference>
<evidence type="ECO:0000259" key="30">
    <source>
        <dbReference type="PROSITE" id="PS51285"/>
    </source>
</evidence>
<dbReference type="Pfam" id="PF15796">
    <property type="entry name" value="KELK"/>
    <property type="match status" value="1"/>
</dbReference>
<keyword evidence="12" id="KW-0863">Zinc-finger</keyword>
<feature type="coiled-coil region" evidence="23">
    <location>
        <begin position="649"/>
        <end position="761"/>
    </location>
</feature>
<dbReference type="PANTHER" id="PTHR22988">
    <property type="entry name" value="MYOTONIC DYSTROPHY S/T KINASE-RELATED"/>
    <property type="match status" value="1"/>
</dbReference>
<evidence type="ECO:0000259" key="29">
    <source>
        <dbReference type="PROSITE" id="PS50219"/>
    </source>
</evidence>
<evidence type="ECO:0000256" key="10">
    <source>
        <dbReference type="ARBA" id="ARBA00022723"/>
    </source>
</evidence>
<dbReference type="PROSITE" id="PS50081">
    <property type="entry name" value="ZF_DAG_PE_2"/>
    <property type="match status" value="1"/>
</dbReference>
<feature type="domain" description="CRIB" evidence="28">
    <location>
        <begin position="1511"/>
        <end position="1524"/>
    </location>
</feature>
<dbReference type="InterPro" id="IPR001849">
    <property type="entry name" value="PH_domain"/>
</dbReference>
<evidence type="ECO:0000256" key="14">
    <source>
        <dbReference type="ARBA" id="ARBA00022833"/>
    </source>
</evidence>
<dbReference type="SUPFAM" id="SSF50729">
    <property type="entry name" value="PH domain-like"/>
    <property type="match status" value="1"/>
</dbReference>
<dbReference type="GO" id="GO:0008270">
    <property type="term" value="F:zinc ion binding"/>
    <property type="evidence" value="ECO:0007669"/>
    <property type="project" value="UniProtKB-KW"/>
</dbReference>
<feature type="binding site" evidence="22">
    <location>
        <position position="47"/>
    </location>
    <ligand>
        <name>ATP</name>
        <dbReference type="ChEBI" id="CHEBI:30616"/>
    </ligand>
</feature>
<dbReference type="SMART" id="SM00133">
    <property type="entry name" value="S_TK_X"/>
    <property type="match status" value="1"/>
</dbReference>
<feature type="region of interest" description="Disordered" evidence="24">
    <location>
        <begin position="1544"/>
        <end position="1672"/>
    </location>
</feature>
<feature type="compositionally biased region" description="Low complexity" evidence="24">
    <location>
        <begin position="1565"/>
        <end position="1580"/>
    </location>
</feature>
<dbReference type="SMART" id="SM00109">
    <property type="entry name" value="C1"/>
    <property type="match status" value="1"/>
</dbReference>
<evidence type="ECO:0000259" key="27">
    <source>
        <dbReference type="PROSITE" id="PS50081"/>
    </source>
</evidence>
<dbReference type="Pfam" id="PF00069">
    <property type="entry name" value="Pkinase"/>
    <property type="match status" value="1"/>
</dbReference>
<evidence type="ECO:0000313" key="32">
    <source>
        <dbReference type="Proteomes" id="UP000611277"/>
    </source>
</evidence>
<keyword evidence="13 31" id="KW-0418">Kinase</keyword>
<feature type="domain" description="AGC-kinase C-terminal" evidence="30">
    <location>
        <begin position="285"/>
        <end position="355"/>
    </location>
</feature>
<dbReference type="InterPro" id="IPR050839">
    <property type="entry name" value="Rho-assoc_Ser/Thr_Kinase"/>
</dbReference>
<dbReference type="Pfam" id="PF00780">
    <property type="entry name" value="CNH"/>
    <property type="match status" value="1"/>
</dbReference>
<organism evidence="31 32">
    <name type="scientific">Certhia familiaris</name>
    <name type="common">Eurasian treecreeper</name>
    <dbReference type="NCBI Taxonomy" id="73333"/>
    <lineage>
        <taxon>Eukaryota</taxon>
        <taxon>Metazoa</taxon>
        <taxon>Chordata</taxon>
        <taxon>Craniata</taxon>
        <taxon>Vertebrata</taxon>
        <taxon>Euteleostomi</taxon>
        <taxon>Archelosauria</taxon>
        <taxon>Archosauria</taxon>
        <taxon>Dinosauria</taxon>
        <taxon>Saurischia</taxon>
        <taxon>Theropoda</taxon>
        <taxon>Coelurosauria</taxon>
        <taxon>Aves</taxon>
        <taxon>Neognathae</taxon>
        <taxon>Neoaves</taxon>
        <taxon>Telluraves</taxon>
        <taxon>Australaves</taxon>
        <taxon>Passeriformes</taxon>
        <taxon>Certhiidae</taxon>
        <taxon>Certhiinae</taxon>
        <taxon>Certhia</taxon>
    </lineage>
</organism>
<comment type="similarity">
    <text evidence="4">Belongs to the protein kinase superfamily. AGC Ser/Thr protein kinase family. DMPK subfamily.</text>
</comment>
<dbReference type="PROSITE" id="PS50108">
    <property type="entry name" value="CRIB"/>
    <property type="match status" value="1"/>
</dbReference>
<evidence type="ECO:0000256" key="11">
    <source>
        <dbReference type="ARBA" id="ARBA00022741"/>
    </source>
</evidence>
<dbReference type="FunFam" id="3.30.200.20:FF:001209">
    <property type="entry name" value="Serine/threonine-protein kinase MRCK beta"/>
    <property type="match status" value="1"/>
</dbReference>
<dbReference type="InterPro" id="IPR001180">
    <property type="entry name" value="CNH_dom"/>
</dbReference>
<dbReference type="EC" id="2.7.11.1" evidence="5"/>
<dbReference type="InterPro" id="IPR036322">
    <property type="entry name" value="WD40_repeat_dom_sf"/>
</dbReference>
<sequence length="1672" mass="189599">AKPFTSKVKQMRLHKEDFEILKVIGRGAFGEVAVVKLKNADKVFAMKILNKWEMLKRAETACFREERDVLVNGDNQWITTLHYAFQDENYLYLVMDYYVGGDLLTLLSKFEDRLPEDMARFYLAEMVIAIDSVHQLHYVHRDIKPDNILMDMNGHIRLADFGSCLKLMEDGTVQSSVAVGTPDYISPEILQAMEDGKGKYGPECDWWSLGVCMYEMLYGETPFYAESLVETYGKIMNHKERFQFPAQVTDVSESAKDLIRRLICSREHRLGQNGIEDFKNHPFFAGIDWDNIRNCEAPYIPEVSSPTDTSNFDVDDDCLKNSETMPPPSHTAFSGHHLPFVGFTYTSSCVLSDRSCLRLTAGPPSMDLDASIQRTLEDSLATEAYERRIRRLEQEKLELSRKLQESTQTVQALQYSTVDGPITASKDLEIKSLKEEIEKLKKQVTESGQLEQQLEEASTARRELDDASRQIKAFEKQVRTLKQEREDLNKELAESSDRLKSQAKELKDAHSQRKLAMQEFSEMNERLTDLHSQKQKLARQLRDKEEEMEVVMQKVESLRQELRRTERLKKELEVQAEAAAAEASKDRKLRERSEQYSKQLESEVEGLKQKQVGRSPGVSSIEHQQEITKLKADLEKKSVFYEEELSKREMIHANEIKSLKKELRDAESQQLALKKEIMVLKDKLEKTRRENQSEREEFETEFKQKYEREKILLTEENKKLTNELDKLTTMFERLSMNNRQLEEEMRDLADKKESVAHWEAQITEIIQWVSDEKDARGYLQALASKMTEELEALRNSSLGARATDMPWKMRRFAKLDMSARLELQSALDAEIRAKQAIQDELNKVKASCISTECKLQESEKKNMELLADIERLKKETEELRSEKGVKHQDSQNSFLAFLNAPTSALDQFERSPSCIPANKGRRVTDHPPRSIHTPTMRTAYIGSGLSAPKPKAHQFVVKSFNTPTKCNQCTSLMVGLIRQGCTCEVCGFSCHVTCADKAPAVCPIPPEQTKGPLGIDPQKGIGTAYEGHVRVPKPAGVKKGWQRALAVICDFKLFLYDVAEGKASQPSVVVSQVIDMRDEEFSVSSVLASDVIHANRKDIPCIFRVTASQLSASSNKCSILILADGENEKSKWVGVLNELHRILKKNKLKDRSVYVPKEAYDSTLPLIKTTQSAAIIDHERIALGNEEGLFVVHVTKDEIIRVGDNKKVHQIELIPSEQLIAVISGRNRHVRLFPMAALDGRETEFYKLAETKGCQSIVSGHVRHGALTCLCVAMKRQVLCYELNQSKTRHKKIKEIQVQGNVQWMSIFSDRLCVGYQSGFLKYPLHGEGSPYSLLHPDDHTLSFISQQPTDAICAVEISNKEYLLCFSSVGVYVDCQGRRSRQQELMWPATPSSCCYNAPYLSVYSENAIDIFDVNSMEWIQTIPLKKVRPLNTEGSLNLLGLETVRLIYFKNKMAEGDELVVPETSDNSRKQMVRNINNKRRYSFRVPEEERMQQRRSMLRDPEMRNKLISNPTNFNHIAHMGPGDGIQILKDLPMNLRPQESRTVFSGSVSIPSITKSRTEPGRSMSASSGLAARSSAQNGSALRREFSGGSYGAKRQPMASPSDGSLSSGGLDQGSDAPTRDYEREDSDSPRHSTASNSSNLSSPPSPVSPHKTKSLSLESSDHVSWDS</sequence>
<dbReference type="Pfam" id="PF25346">
    <property type="entry name" value="PH_MRCK"/>
    <property type="match status" value="1"/>
</dbReference>
<dbReference type="Pfam" id="PF08826">
    <property type="entry name" value="DMPK_coil"/>
    <property type="match status" value="1"/>
</dbReference>
<feature type="region of interest" description="Disordered" evidence="24">
    <location>
        <begin position="579"/>
        <end position="624"/>
    </location>
</feature>
<keyword evidence="16 23" id="KW-0175">Coiled coil</keyword>
<dbReference type="InterPro" id="IPR000719">
    <property type="entry name" value="Prot_kinase_dom"/>
</dbReference>
<dbReference type="SUPFAM" id="SSF56112">
    <property type="entry name" value="Protein kinase-like (PK-like)"/>
    <property type="match status" value="1"/>
</dbReference>
<keyword evidence="11 22" id="KW-0547">Nucleotide-binding</keyword>
<dbReference type="GO" id="GO:0031032">
    <property type="term" value="P:actomyosin structure organization"/>
    <property type="evidence" value="ECO:0007669"/>
    <property type="project" value="TreeGrafter"/>
</dbReference>
<feature type="compositionally biased region" description="Low complexity" evidence="24">
    <location>
        <begin position="1604"/>
        <end position="1620"/>
    </location>
</feature>
<dbReference type="CDD" id="cd20864">
    <property type="entry name" value="C1_MRCKalpha"/>
    <property type="match status" value="1"/>
</dbReference>
<feature type="domain" description="PH" evidence="25">
    <location>
        <begin position="1022"/>
        <end position="1141"/>
    </location>
</feature>
<dbReference type="SUPFAM" id="SSF50978">
    <property type="entry name" value="WD40 repeat-like"/>
    <property type="match status" value="1"/>
</dbReference>
<feature type="non-terminal residue" evidence="31">
    <location>
        <position position="1"/>
    </location>
</feature>
<dbReference type="GO" id="GO:0005524">
    <property type="term" value="F:ATP binding"/>
    <property type="evidence" value="ECO:0007669"/>
    <property type="project" value="UniProtKB-UniRule"/>
</dbReference>
<evidence type="ECO:0000256" key="1">
    <source>
        <dbReference type="ARBA" id="ARBA00001946"/>
    </source>
</evidence>
<evidence type="ECO:0000256" key="15">
    <source>
        <dbReference type="ARBA" id="ARBA00022840"/>
    </source>
</evidence>
<dbReference type="InterPro" id="IPR011009">
    <property type="entry name" value="Kinase-like_dom_sf"/>
</dbReference>
<dbReference type="InterPro" id="IPR002219">
    <property type="entry name" value="PKC_DAG/PE"/>
</dbReference>
<dbReference type="InterPro" id="IPR031597">
    <property type="entry name" value="KELK"/>
</dbReference>
<comment type="catalytic activity">
    <reaction evidence="19">
        <text>L-seryl-[protein] + ATP = O-phospho-L-seryl-[protein] + ADP + H(+)</text>
        <dbReference type="Rhea" id="RHEA:17989"/>
        <dbReference type="Rhea" id="RHEA-COMP:9863"/>
        <dbReference type="Rhea" id="RHEA-COMP:11604"/>
        <dbReference type="ChEBI" id="CHEBI:15378"/>
        <dbReference type="ChEBI" id="CHEBI:29999"/>
        <dbReference type="ChEBI" id="CHEBI:30616"/>
        <dbReference type="ChEBI" id="CHEBI:83421"/>
        <dbReference type="ChEBI" id="CHEBI:456216"/>
        <dbReference type="EC" id="2.7.11.1"/>
    </reaction>
</comment>